<evidence type="ECO:0000313" key="4">
    <source>
        <dbReference type="EMBL" id="RFA10951.1"/>
    </source>
</evidence>
<reference evidence="4 5" key="1">
    <citation type="submission" date="2017-04" db="EMBL/GenBank/DDBJ databases">
        <title>Comparative genome analysis of Subtercola boreus.</title>
        <authorList>
            <person name="Cho Y.-J."/>
            <person name="Cho A."/>
            <person name="Kim O.-S."/>
            <person name="Lee J.-I."/>
        </authorList>
    </citation>
    <scope>NUCLEOTIDE SEQUENCE [LARGE SCALE GENOMIC DNA]</scope>
    <source>
        <strain evidence="4 5">K300</strain>
    </source>
</reference>
<dbReference type="InterPro" id="IPR000182">
    <property type="entry name" value="GNAT_dom"/>
</dbReference>
<dbReference type="SUPFAM" id="SSF55729">
    <property type="entry name" value="Acyl-CoA N-acyltransferases (Nat)"/>
    <property type="match status" value="1"/>
</dbReference>
<dbReference type="OrthoDB" id="70840at2"/>
<dbReference type="Gene3D" id="3.40.630.30">
    <property type="match status" value="1"/>
</dbReference>
<keyword evidence="5" id="KW-1185">Reference proteome</keyword>
<dbReference type="GO" id="GO:0016747">
    <property type="term" value="F:acyltransferase activity, transferring groups other than amino-acyl groups"/>
    <property type="evidence" value="ECO:0007669"/>
    <property type="project" value="InterPro"/>
</dbReference>
<dbReference type="InterPro" id="IPR016181">
    <property type="entry name" value="Acyl_CoA_acyltransferase"/>
</dbReference>
<dbReference type="PANTHER" id="PTHR43877">
    <property type="entry name" value="AMINOALKYLPHOSPHONATE N-ACETYLTRANSFERASE-RELATED-RELATED"/>
    <property type="match status" value="1"/>
</dbReference>
<feature type="domain" description="N-acetyltransferase" evidence="3">
    <location>
        <begin position="6"/>
        <end position="154"/>
    </location>
</feature>
<organism evidence="4 5">
    <name type="scientific">Subtercola boreus</name>
    <dbReference type="NCBI Taxonomy" id="120213"/>
    <lineage>
        <taxon>Bacteria</taxon>
        <taxon>Bacillati</taxon>
        <taxon>Actinomycetota</taxon>
        <taxon>Actinomycetes</taxon>
        <taxon>Micrococcales</taxon>
        <taxon>Microbacteriaceae</taxon>
        <taxon>Subtercola</taxon>
    </lineage>
</organism>
<dbReference type="Proteomes" id="UP000256486">
    <property type="component" value="Unassembled WGS sequence"/>
</dbReference>
<keyword evidence="1" id="KW-0808">Transferase</keyword>
<accession>A0A3E0VMK4</accession>
<evidence type="ECO:0000256" key="1">
    <source>
        <dbReference type="ARBA" id="ARBA00022679"/>
    </source>
</evidence>
<dbReference type="AlphaFoldDB" id="A0A3E0VMK4"/>
<dbReference type="Pfam" id="PF00583">
    <property type="entry name" value="Acetyltransf_1"/>
    <property type="match status" value="1"/>
</dbReference>
<dbReference type="EMBL" id="NBWZ01000001">
    <property type="protein sequence ID" value="RFA10951.1"/>
    <property type="molecule type" value="Genomic_DNA"/>
</dbReference>
<dbReference type="InterPro" id="IPR050832">
    <property type="entry name" value="Bact_Acetyltransf"/>
</dbReference>
<name>A0A3E0VMK4_9MICO</name>
<dbReference type="CDD" id="cd04301">
    <property type="entry name" value="NAT_SF"/>
    <property type="match status" value="1"/>
</dbReference>
<proteinExistence type="predicted"/>
<evidence type="ECO:0000256" key="2">
    <source>
        <dbReference type="ARBA" id="ARBA00023315"/>
    </source>
</evidence>
<keyword evidence="2" id="KW-0012">Acyltransferase</keyword>
<evidence type="ECO:0000259" key="3">
    <source>
        <dbReference type="PROSITE" id="PS51186"/>
    </source>
</evidence>
<dbReference type="PROSITE" id="PS51186">
    <property type="entry name" value="GNAT"/>
    <property type="match status" value="1"/>
</dbReference>
<gene>
    <name evidence="4" type="ORF">B7R54_18340</name>
</gene>
<comment type="caution">
    <text evidence="4">The sequence shown here is derived from an EMBL/GenBank/DDBJ whole genome shotgun (WGS) entry which is preliminary data.</text>
</comment>
<evidence type="ECO:0000313" key="5">
    <source>
        <dbReference type="Proteomes" id="UP000256486"/>
    </source>
</evidence>
<protein>
    <recommendedName>
        <fullName evidence="3">N-acetyltransferase domain-containing protein</fullName>
    </recommendedName>
</protein>
<dbReference type="PANTHER" id="PTHR43877:SF2">
    <property type="entry name" value="AMINOALKYLPHOSPHONATE N-ACETYLTRANSFERASE-RELATED"/>
    <property type="match status" value="1"/>
</dbReference>
<sequence length="182" mass="19101">MDPVTVTILPADWNHPDSERLRRAQRDELDTRYGADTEPGVKPSADDIAVFLMARDENGEAVGCGALRMLGPSEAEVKRMFVAQPARGSGVSTAILRALEAEATARGITTLKLETGPAQPDAVRFYTREGYTRIPLFGHYVHSEGSLCFARDLAADSAADSAADVAADSAAAAAAGSATPPA</sequence>